<dbReference type="EMBL" id="JADIMW010000054">
    <property type="protein sequence ID" value="MBO8438259.1"/>
    <property type="molecule type" value="Genomic_DNA"/>
</dbReference>
<organism evidence="2 3">
    <name type="scientific">Candidatus Caccoplasma merdipullorum</name>
    <dbReference type="NCBI Taxonomy" id="2840718"/>
    <lineage>
        <taxon>Bacteria</taxon>
        <taxon>Pseudomonadati</taxon>
        <taxon>Bacteroidota</taxon>
        <taxon>Bacteroidia</taxon>
        <taxon>Bacteroidales</taxon>
        <taxon>Bacteroidaceae</taxon>
        <taxon>Bacteroidaceae incertae sedis</taxon>
        <taxon>Candidatus Caccoplasma</taxon>
    </lineage>
</organism>
<proteinExistence type="predicted"/>
<protein>
    <recommendedName>
        <fullName evidence="4">Outer membrane protein beta-barrel domain-containing protein</fullName>
    </recommendedName>
</protein>
<name>A0A9D9H756_9BACT</name>
<feature type="chain" id="PRO_5038372308" description="Outer membrane protein beta-barrel domain-containing protein" evidence="1">
    <location>
        <begin position="21"/>
        <end position="207"/>
    </location>
</feature>
<evidence type="ECO:0000313" key="2">
    <source>
        <dbReference type="EMBL" id="MBO8438259.1"/>
    </source>
</evidence>
<dbReference type="AlphaFoldDB" id="A0A9D9H756"/>
<comment type="caution">
    <text evidence="2">The sequence shown here is derived from an EMBL/GenBank/DDBJ whole genome shotgun (WGS) entry which is preliminary data.</text>
</comment>
<dbReference type="Proteomes" id="UP000823636">
    <property type="component" value="Unassembled WGS sequence"/>
</dbReference>
<keyword evidence="1" id="KW-0732">Signal</keyword>
<reference evidence="2" key="2">
    <citation type="journal article" date="2021" name="PeerJ">
        <title>Extensive microbial diversity within the chicken gut microbiome revealed by metagenomics and culture.</title>
        <authorList>
            <person name="Gilroy R."/>
            <person name="Ravi A."/>
            <person name="Getino M."/>
            <person name="Pursley I."/>
            <person name="Horton D.L."/>
            <person name="Alikhan N.F."/>
            <person name="Baker D."/>
            <person name="Gharbi K."/>
            <person name="Hall N."/>
            <person name="Watson M."/>
            <person name="Adriaenssens E.M."/>
            <person name="Foster-Nyarko E."/>
            <person name="Jarju S."/>
            <person name="Secka A."/>
            <person name="Antonio M."/>
            <person name="Oren A."/>
            <person name="Chaudhuri R.R."/>
            <person name="La Ragione R."/>
            <person name="Hildebrand F."/>
            <person name="Pallen M.J."/>
        </authorList>
    </citation>
    <scope>NUCLEOTIDE SEQUENCE</scope>
    <source>
        <strain evidence="2">G3-4614</strain>
    </source>
</reference>
<reference evidence="2" key="1">
    <citation type="submission" date="2020-10" db="EMBL/GenBank/DDBJ databases">
        <authorList>
            <person name="Gilroy R."/>
        </authorList>
    </citation>
    <scope>NUCLEOTIDE SEQUENCE</scope>
    <source>
        <strain evidence="2">G3-4614</strain>
    </source>
</reference>
<accession>A0A9D9H756</accession>
<gene>
    <name evidence="2" type="ORF">IAC54_05100</name>
</gene>
<evidence type="ECO:0000256" key="1">
    <source>
        <dbReference type="SAM" id="SignalP"/>
    </source>
</evidence>
<feature type="signal peptide" evidence="1">
    <location>
        <begin position="1"/>
        <end position="20"/>
    </location>
</feature>
<evidence type="ECO:0008006" key="4">
    <source>
        <dbReference type="Google" id="ProtNLM"/>
    </source>
</evidence>
<sequence>MRKYFLFSIIALLLCPGLGAKTRDKNIDRHEVSIGYGVLPVSEWSGSFTNAIKYPAETTPFNISNSSHYGAVSLDYNFRLNKRIGLGVGVVYAYADKEVSFSPAHIGNLTGKEYNNFLSIMPKVKLNWIEKPKFTLYSTVGLGLCIDFYNTVNLNDRGMLINKSNSVFMLAYQFSPIGIEVGKKTVFFMEAGIGNAGSIIAGVRVKF</sequence>
<evidence type="ECO:0000313" key="3">
    <source>
        <dbReference type="Proteomes" id="UP000823636"/>
    </source>
</evidence>